<organism evidence="1 2">
    <name type="scientific">Natronospirillum operosum</name>
    <dbReference type="NCBI Taxonomy" id="2759953"/>
    <lineage>
        <taxon>Bacteria</taxon>
        <taxon>Pseudomonadati</taxon>
        <taxon>Pseudomonadota</taxon>
        <taxon>Gammaproteobacteria</taxon>
        <taxon>Oceanospirillales</taxon>
        <taxon>Natronospirillaceae</taxon>
        <taxon>Natronospirillum</taxon>
    </lineage>
</organism>
<accession>A0A4Z0W9A4</accession>
<keyword evidence="2" id="KW-1185">Reference proteome</keyword>
<dbReference type="Proteomes" id="UP000297475">
    <property type="component" value="Unassembled WGS sequence"/>
</dbReference>
<evidence type="ECO:0000313" key="2">
    <source>
        <dbReference type="Proteomes" id="UP000297475"/>
    </source>
</evidence>
<dbReference type="AlphaFoldDB" id="A0A4Z0W9A4"/>
<sequence>MGQLDTTRRSHVYELLKENAIGPEELAYCLGKEPKVMNAMLRQGSHLHISDDLARQIEQAFSKPAYWLDGELDSHDEPGSVTQH</sequence>
<gene>
    <name evidence="1" type="ORF">E4656_08385</name>
</gene>
<dbReference type="EMBL" id="SRMF01000002">
    <property type="protein sequence ID" value="TGG94177.1"/>
    <property type="molecule type" value="Genomic_DNA"/>
</dbReference>
<name>A0A4Z0W9A4_9GAMM</name>
<evidence type="ECO:0000313" key="1">
    <source>
        <dbReference type="EMBL" id="TGG94177.1"/>
    </source>
</evidence>
<protein>
    <recommendedName>
        <fullName evidence="3">XRE family transcriptional regulator</fullName>
    </recommendedName>
</protein>
<comment type="caution">
    <text evidence="1">The sequence shown here is derived from an EMBL/GenBank/DDBJ whole genome shotgun (WGS) entry which is preliminary data.</text>
</comment>
<dbReference type="RefSeq" id="WP_135482745.1">
    <property type="nucleotide sequence ID" value="NZ_SRMF01000002.1"/>
</dbReference>
<proteinExistence type="predicted"/>
<dbReference type="OrthoDB" id="6197700at2"/>
<reference evidence="1 2" key="1">
    <citation type="submission" date="2019-04" db="EMBL/GenBank/DDBJ databases">
        <title>Natronospirillum operosus gen. nov., sp. nov., a haloalkaliphilic satellite isolated from decaying biomass of laboratory culture of cyanobacterium Geitlerinema sp. and proposal of Natronospirillaceae fam. nov. and Saccharospirillaceae fam. nov.</title>
        <authorList>
            <person name="Kevbrin V."/>
            <person name="Boltyanskaya Y."/>
            <person name="Koziaeva V."/>
            <person name="Grouzdev D.S."/>
            <person name="Park M."/>
            <person name="Cho J."/>
        </authorList>
    </citation>
    <scope>NUCLEOTIDE SEQUENCE [LARGE SCALE GENOMIC DNA]</scope>
    <source>
        <strain evidence="1 2">G-116</strain>
    </source>
</reference>
<evidence type="ECO:0008006" key="3">
    <source>
        <dbReference type="Google" id="ProtNLM"/>
    </source>
</evidence>